<evidence type="ECO:0000313" key="1">
    <source>
        <dbReference type="EMBL" id="CAB4031500.1"/>
    </source>
</evidence>
<evidence type="ECO:0000313" key="2">
    <source>
        <dbReference type="Proteomes" id="UP001152795"/>
    </source>
</evidence>
<name>A0A7D9LEY8_PARCT</name>
<organism evidence="1 2">
    <name type="scientific">Paramuricea clavata</name>
    <name type="common">Red gorgonian</name>
    <name type="synonym">Violescent sea-whip</name>
    <dbReference type="NCBI Taxonomy" id="317549"/>
    <lineage>
        <taxon>Eukaryota</taxon>
        <taxon>Metazoa</taxon>
        <taxon>Cnidaria</taxon>
        <taxon>Anthozoa</taxon>
        <taxon>Octocorallia</taxon>
        <taxon>Malacalcyonacea</taxon>
        <taxon>Plexauridae</taxon>
        <taxon>Paramuricea</taxon>
    </lineage>
</organism>
<reference evidence="1" key="1">
    <citation type="submission" date="2020-04" db="EMBL/GenBank/DDBJ databases">
        <authorList>
            <person name="Alioto T."/>
            <person name="Alioto T."/>
            <person name="Gomez Garrido J."/>
        </authorList>
    </citation>
    <scope>NUCLEOTIDE SEQUENCE</scope>
    <source>
        <strain evidence="1">A484AB</strain>
    </source>
</reference>
<sequence length="171" mass="18783">MSILFGYDYFDTTTEDLDILKQKLAVVEKGQQGNTAEVVKNSDEIVKLNSLGKNYVQYDFTQTPGYPPGFLQPSNIPDADKGNAKFIRFNVSDGNNTATSSPLYGFYVGSAGTIVLFTRDQSSRIIQVSFTFFVTGDTTNSMVQIFGLESRDVNVTGRTGTTTISCFLMTT</sequence>
<accession>A0A7D9LEY8</accession>
<protein>
    <submittedName>
        <fullName evidence="1">Uncharacterized protein</fullName>
    </submittedName>
</protein>
<comment type="caution">
    <text evidence="1">The sequence shown here is derived from an EMBL/GenBank/DDBJ whole genome shotgun (WGS) entry which is preliminary data.</text>
</comment>
<dbReference type="AlphaFoldDB" id="A0A7D9LEY8"/>
<keyword evidence="2" id="KW-1185">Reference proteome</keyword>
<dbReference type="Proteomes" id="UP001152795">
    <property type="component" value="Unassembled WGS sequence"/>
</dbReference>
<proteinExistence type="predicted"/>
<gene>
    <name evidence="1" type="ORF">PACLA_8A086668</name>
</gene>
<dbReference type="EMBL" id="CACRXK020017677">
    <property type="protein sequence ID" value="CAB4031500.1"/>
    <property type="molecule type" value="Genomic_DNA"/>
</dbReference>